<keyword evidence="4" id="KW-1185">Reference proteome</keyword>
<gene>
    <name evidence="3" type="ORF">AB1Y20_005463</name>
</gene>
<evidence type="ECO:0000313" key="3">
    <source>
        <dbReference type="EMBL" id="KAL1512199.1"/>
    </source>
</evidence>
<feature type="compositionally biased region" description="Low complexity" evidence="2">
    <location>
        <begin position="135"/>
        <end position="144"/>
    </location>
</feature>
<feature type="coiled-coil region" evidence="1">
    <location>
        <begin position="348"/>
        <end position="490"/>
    </location>
</feature>
<protein>
    <submittedName>
        <fullName evidence="3">Uncharacterized protein</fullName>
    </submittedName>
</protein>
<keyword evidence="1" id="KW-0175">Coiled coil</keyword>
<proteinExistence type="predicted"/>
<evidence type="ECO:0000256" key="1">
    <source>
        <dbReference type="SAM" id="Coils"/>
    </source>
</evidence>
<dbReference type="Proteomes" id="UP001515480">
    <property type="component" value="Unassembled WGS sequence"/>
</dbReference>
<name>A0AB34J490_PRYPA</name>
<dbReference type="EMBL" id="JBGBPQ010000013">
    <property type="protein sequence ID" value="KAL1512199.1"/>
    <property type="molecule type" value="Genomic_DNA"/>
</dbReference>
<reference evidence="3 4" key="1">
    <citation type="journal article" date="2024" name="Science">
        <title>Giant polyketide synthase enzymes in the biosynthesis of giant marine polyether toxins.</title>
        <authorList>
            <person name="Fallon T.R."/>
            <person name="Shende V.V."/>
            <person name="Wierzbicki I.H."/>
            <person name="Pendleton A.L."/>
            <person name="Watervoot N.F."/>
            <person name="Auber R.P."/>
            <person name="Gonzalez D.J."/>
            <person name="Wisecaver J.H."/>
            <person name="Moore B.S."/>
        </authorList>
    </citation>
    <scope>NUCLEOTIDE SEQUENCE [LARGE SCALE GENOMIC DNA]</scope>
    <source>
        <strain evidence="3 4">12B1</strain>
    </source>
</reference>
<feature type="region of interest" description="Disordered" evidence="2">
    <location>
        <begin position="1389"/>
        <end position="1409"/>
    </location>
</feature>
<evidence type="ECO:0000256" key="2">
    <source>
        <dbReference type="SAM" id="MobiDB-lite"/>
    </source>
</evidence>
<sequence length="1709" mass="175435">MHCAVCGVRVSARLAQVDFKARELLCSAHYDARRQQRQQQRQQRARQQHARTPAEDAAAPLARPPPRLSTDAPTSTDAGEAAADAASEAEEAEEASSADGEAPGATVEGAARTAQEGAASTRATEVDFSSRTSDSSGASEAAGEQTDDTPDWLVQAEVELQASTGSAEEALDDWAASDLGPTVESWTATSFGEIAALHQLTMRALSAEAALTERAVAARATAQLADAERAAAERVSLAEREAAAGRAAAALESLAKGRAEARAAAALAAAEESAQAAAAERALSQQTSSRLAAAEAAMAALAPGHDEWRAGKGEAPRSARAVGARRDAGMTAREIGVKEEAAVKISAIERAAAEREAAANRVVEETKRQISHREQWMAHEKKEVAIRAEERIAAAQRKASEWALVEVERAAAAASERIAAEKAAAEKARVEQVKAQVAAVERAAAAMVAEREAAALRRASAAEAAAGVARRETEDAQRLAAAQMKALKEEAAGQLELRIAEVQRLALERVAAVEKAALSRAAAMERMEGELAAARAAAAVAAAAERDAREYSRRVSSRARAAEVPLIDKFEGASSAVSSETRVAASEAQAAGRRLTTDEQHALTAEAAAALFAEHEAAAWATAAAAACIEAQGGLEAAERSKQQAPGRQEVGARVDEKTAMALSADAAALLIAEQDTETRVGEGSTVDMANALRPVVQILDKLAALLATANANKGAEEYAAWRDLTTVEDAERQRPRDYPDGMLALRAPADAEARALAGGETSAGPAAELPLLEYEEDAPSAGGIDEWMTSMDGQHALAVEAAAELFADGEAPAWATAAAALIEAQEAAEGAEQHAPGRVDMGAVDEAAASPDASSAGVDEETAMALSAGVAALLMAEEDGEAKVGERDALDVAAALTLAVQPGEASAEGAEVASMGDAQAQIVDTVAVEQHTLTAEAAAALFAEREAFAWAAAAAALIEAQEGLEAAGAAKHQAPGGPLVGAVSAPTEGPDAVGAGVDETASMTLAAGVAALLMAEEDAGGGAREGDALDEAGALPAAAEVELSVEGAKIARQLDEVKTSSRAEEYAAWRDLTTVEDAERQRPRDYPDGMLALRAPADAEARAFAGGETSPLLEYEEDAPSAGGIDEWMTSTDGQHALAVEAAAEPFADGEAPAWATAAAALIEAQEAAEGAKQHAPGRVDMGAVDEAAASPDASSAGVDEETAMALSAGVAALLMAEEDGEAKVGERDALDVAAALTLAVQPGEASAEGAEVASMGDAQAQIVDTVAVEQHTLTAEAAAALFAEREALAWAAAAAALIEAQEGLEAAGAAKHQAPGGPLVGAVSAPTEGPDAVGAGVDETASMTVAAGVAALLMAEEDAGGGAREGDALDEAGALPAAAEVELSVEGEEVASPQDEVTSPSTESGTQDLSVRRGIVVGRQASVRDGDSVEPVMLHLKGAAGEHFGMMRRLMRSTDATQVVSDHAAAASQGHSTLGQSLDSSDLDLMPHPSSTAGPTSNVDVDLAMGMGQSKVAGTRTVSATEGINPKNAARDSEGQSVRARKPMTLAVMEMAAKLQAAAEAASAIVAATGNAGDDCNAVHLSAESFPYELSSFPEGISEMERMMDDRAAHRAPELHEKGPDDMSTFDSTWLRQLKQSTIVRWQKSLENKSRAKNGITSSTQLYLTRRRCRDLSSALATMARHASCVRSLHFFETQADTHHDRKLLGG</sequence>
<feature type="region of interest" description="Disordered" evidence="2">
    <location>
        <begin position="35"/>
        <end position="150"/>
    </location>
</feature>
<evidence type="ECO:0000313" key="4">
    <source>
        <dbReference type="Proteomes" id="UP001515480"/>
    </source>
</evidence>
<feature type="compositionally biased region" description="Polar residues" evidence="2">
    <location>
        <begin position="121"/>
        <end position="134"/>
    </location>
</feature>
<accession>A0AB34J490</accession>
<organism evidence="3 4">
    <name type="scientific">Prymnesium parvum</name>
    <name type="common">Toxic golden alga</name>
    <dbReference type="NCBI Taxonomy" id="97485"/>
    <lineage>
        <taxon>Eukaryota</taxon>
        <taxon>Haptista</taxon>
        <taxon>Haptophyta</taxon>
        <taxon>Prymnesiophyceae</taxon>
        <taxon>Prymnesiales</taxon>
        <taxon>Prymnesiaceae</taxon>
        <taxon>Prymnesium</taxon>
    </lineage>
</organism>
<comment type="caution">
    <text evidence="3">The sequence shown here is derived from an EMBL/GenBank/DDBJ whole genome shotgun (WGS) entry which is preliminary data.</text>
</comment>
<feature type="compositionally biased region" description="Acidic residues" evidence="2">
    <location>
        <begin position="87"/>
        <end position="96"/>
    </location>
</feature>
<feature type="compositionally biased region" description="Low complexity" evidence="2">
    <location>
        <begin position="77"/>
        <end position="86"/>
    </location>
</feature>
<feature type="compositionally biased region" description="Polar residues" evidence="2">
    <location>
        <begin position="1397"/>
        <end position="1409"/>
    </location>
</feature>